<dbReference type="EMBL" id="FOYL01000008">
    <property type="protein sequence ID" value="SFR24772.1"/>
    <property type="molecule type" value="Genomic_DNA"/>
</dbReference>
<dbReference type="InterPro" id="IPR027417">
    <property type="entry name" value="P-loop_NTPase"/>
</dbReference>
<organism evidence="1 2">
    <name type="scientific">Lentzea waywayandensis</name>
    <dbReference type="NCBI Taxonomy" id="84724"/>
    <lineage>
        <taxon>Bacteria</taxon>
        <taxon>Bacillati</taxon>
        <taxon>Actinomycetota</taxon>
        <taxon>Actinomycetes</taxon>
        <taxon>Pseudonocardiales</taxon>
        <taxon>Pseudonocardiaceae</taxon>
        <taxon>Lentzea</taxon>
    </lineage>
</organism>
<evidence type="ECO:0000313" key="2">
    <source>
        <dbReference type="Proteomes" id="UP000198583"/>
    </source>
</evidence>
<dbReference type="AlphaFoldDB" id="A0A1I6F4J7"/>
<dbReference type="OrthoDB" id="143162at2"/>
<proteinExistence type="predicted"/>
<sequence>MIGDAVICPYCRTRCSADQLLMSCGPLCASAPPFPAKTLRRNRCPHGRVPLARRVCPACGRAVPREYAEAPGRAIVVVGEREAGKSTWISAAVRQFETGEAALAGLSLHLLGESSRNRYADLRTPTTEPMLMSIRSVSAKPAVLALYELPEDDCPPDIMATAAGVVRVIDPMWLPGVRTLFGLEPRPTRPAPWAHHVPTALTVSKLDLIRDMFTHGSPLRRPGLQDRGHVESDSLDVHHEVEAWLARWGGIDVPRDHRCFALSAADGQRVAEPLLWLLSRLRATRT</sequence>
<dbReference type="RefSeq" id="WP_093600872.1">
    <property type="nucleotide sequence ID" value="NZ_FOYL01000008.1"/>
</dbReference>
<keyword evidence="2" id="KW-1185">Reference proteome</keyword>
<dbReference type="STRING" id="84724.SAMN04488564_10861"/>
<dbReference type="Proteomes" id="UP000198583">
    <property type="component" value="Unassembled WGS sequence"/>
</dbReference>
<name>A0A1I6F4J7_9PSEU</name>
<reference evidence="2" key="1">
    <citation type="submission" date="2016-10" db="EMBL/GenBank/DDBJ databases">
        <authorList>
            <person name="Varghese N."/>
            <person name="Submissions S."/>
        </authorList>
    </citation>
    <scope>NUCLEOTIDE SEQUENCE [LARGE SCALE GENOMIC DNA]</scope>
    <source>
        <strain evidence="2">DSM 44232</strain>
    </source>
</reference>
<dbReference type="SUPFAM" id="SSF52540">
    <property type="entry name" value="P-loop containing nucleoside triphosphate hydrolases"/>
    <property type="match status" value="1"/>
</dbReference>
<accession>A0A1I6F4J7</accession>
<protein>
    <submittedName>
        <fullName evidence="1">Uncharacterized protein</fullName>
    </submittedName>
</protein>
<gene>
    <name evidence="1" type="ORF">SAMN04488564_10861</name>
</gene>
<evidence type="ECO:0000313" key="1">
    <source>
        <dbReference type="EMBL" id="SFR24772.1"/>
    </source>
</evidence>